<dbReference type="InterPro" id="IPR020449">
    <property type="entry name" value="Tscrpt_reg_AraC-type_HTH"/>
</dbReference>
<dbReference type="AlphaFoldDB" id="A0A8G0ZMW9"/>
<evidence type="ECO:0000256" key="3">
    <source>
        <dbReference type="ARBA" id="ARBA00023163"/>
    </source>
</evidence>
<feature type="chain" id="PRO_5034400076" evidence="4">
    <location>
        <begin position="21"/>
        <end position="318"/>
    </location>
</feature>
<evidence type="ECO:0000256" key="1">
    <source>
        <dbReference type="ARBA" id="ARBA00023015"/>
    </source>
</evidence>
<dbReference type="InterPro" id="IPR018060">
    <property type="entry name" value="HTH_AraC"/>
</dbReference>
<dbReference type="PROSITE" id="PS01124">
    <property type="entry name" value="HTH_ARAC_FAMILY_2"/>
    <property type="match status" value="1"/>
</dbReference>
<evidence type="ECO:0000259" key="5">
    <source>
        <dbReference type="PROSITE" id="PS01124"/>
    </source>
</evidence>
<dbReference type="GO" id="GO:0003700">
    <property type="term" value="F:DNA-binding transcription factor activity"/>
    <property type="evidence" value="ECO:0007669"/>
    <property type="project" value="InterPro"/>
</dbReference>
<dbReference type="PROSITE" id="PS51257">
    <property type="entry name" value="PROKAR_LIPOPROTEIN"/>
    <property type="match status" value="1"/>
</dbReference>
<dbReference type="SMART" id="SM00342">
    <property type="entry name" value="HTH_ARAC"/>
    <property type="match status" value="1"/>
</dbReference>
<dbReference type="Gene3D" id="1.10.10.60">
    <property type="entry name" value="Homeodomain-like"/>
    <property type="match status" value="1"/>
</dbReference>
<dbReference type="SUPFAM" id="SSF51182">
    <property type="entry name" value="RmlC-like cupins"/>
    <property type="match status" value="1"/>
</dbReference>
<feature type="signal peptide" evidence="4">
    <location>
        <begin position="1"/>
        <end position="20"/>
    </location>
</feature>
<dbReference type="InterPro" id="IPR011051">
    <property type="entry name" value="RmlC_Cupin_sf"/>
</dbReference>
<evidence type="ECO:0000256" key="2">
    <source>
        <dbReference type="ARBA" id="ARBA00023125"/>
    </source>
</evidence>
<dbReference type="Proteomes" id="UP000826300">
    <property type="component" value="Chromosome"/>
</dbReference>
<dbReference type="PROSITE" id="PS00041">
    <property type="entry name" value="HTH_ARAC_FAMILY_1"/>
    <property type="match status" value="1"/>
</dbReference>
<keyword evidence="4" id="KW-0732">Signal</keyword>
<feature type="domain" description="HTH araC/xylS-type" evidence="5">
    <location>
        <begin position="217"/>
        <end position="315"/>
    </location>
</feature>
<evidence type="ECO:0000256" key="4">
    <source>
        <dbReference type="SAM" id="SignalP"/>
    </source>
</evidence>
<dbReference type="SUPFAM" id="SSF46689">
    <property type="entry name" value="Homeodomain-like"/>
    <property type="match status" value="2"/>
</dbReference>
<dbReference type="InterPro" id="IPR047264">
    <property type="entry name" value="Cupin_HpaA-like_N"/>
</dbReference>
<dbReference type="GO" id="GO:0043565">
    <property type="term" value="F:sequence-specific DNA binding"/>
    <property type="evidence" value="ECO:0007669"/>
    <property type="project" value="InterPro"/>
</dbReference>
<dbReference type="Pfam" id="PF12833">
    <property type="entry name" value="HTH_18"/>
    <property type="match status" value="1"/>
</dbReference>
<name>A0A8G0ZMW9_9RHOB</name>
<proteinExistence type="predicted"/>
<dbReference type="CDD" id="cd06999">
    <property type="entry name" value="cupin_HpaA-like_N"/>
    <property type="match status" value="1"/>
</dbReference>
<dbReference type="RefSeq" id="WP_220660505.1">
    <property type="nucleotide sequence ID" value="NZ_CP069370.1"/>
</dbReference>
<evidence type="ECO:0000313" key="7">
    <source>
        <dbReference type="Proteomes" id="UP000826300"/>
    </source>
</evidence>
<dbReference type="InterPro" id="IPR018062">
    <property type="entry name" value="HTH_AraC-typ_CS"/>
</dbReference>
<keyword evidence="2" id="KW-0238">DNA-binding</keyword>
<dbReference type="PANTHER" id="PTHR46796:SF6">
    <property type="entry name" value="ARAC SUBFAMILY"/>
    <property type="match status" value="1"/>
</dbReference>
<dbReference type="Gene3D" id="2.60.120.10">
    <property type="entry name" value="Jelly Rolls"/>
    <property type="match status" value="1"/>
</dbReference>
<protein>
    <submittedName>
        <fullName evidence="6">Helix-turn-helix domain-containing protein</fullName>
    </submittedName>
</protein>
<sequence>MIATWVRMVSSLFVGASCLAAPVGRMDEAGKFWHFPAMSQSPIPSWNLYGEDSPFPDLLHIERIVDRAAGLDWRIAPHRHLHLHQVFLLTGGGGRLSFDGVAHELVPPVLVNLPRGVVHGFAFAAGTEGFVMTLPAADFPELFGPEAETAAALARAWAGPVPEGVAAGFAAIAAAHEGQGAFRRLRLRAAALDLGCAVAEAIGAPEAAPEVADPRMARFEALIRRELASGWQLVDFARELGLSERHLRRLCRAATGLSAHAYLEGVRLREACRLLAYTRMQVQEVGFALGFEDPAYFGRVFARVTGLSPGAYRARLEG</sequence>
<evidence type="ECO:0000313" key="6">
    <source>
        <dbReference type="EMBL" id="QYZ68281.1"/>
    </source>
</evidence>
<organism evidence="6 7">
    <name type="scientific">Neotabrizicola shimadae</name>
    <dbReference type="NCBI Taxonomy" id="2807096"/>
    <lineage>
        <taxon>Bacteria</taxon>
        <taxon>Pseudomonadati</taxon>
        <taxon>Pseudomonadota</taxon>
        <taxon>Alphaproteobacteria</taxon>
        <taxon>Rhodobacterales</taxon>
        <taxon>Paracoccaceae</taxon>
        <taxon>Neotabrizicola</taxon>
    </lineage>
</organism>
<dbReference type="EMBL" id="CP069370">
    <property type="protein sequence ID" value="QYZ68281.1"/>
    <property type="molecule type" value="Genomic_DNA"/>
</dbReference>
<keyword evidence="1" id="KW-0805">Transcription regulation</keyword>
<dbReference type="InterPro" id="IPR050204">
    <property type="entry name" value="AraC_XylS_family_regulators"/>
</dbReference>
<accession>A0A8G0ZMW9</accession>
<gene>
    <name evidence="6" type="ORF">JO391_10805</name>
</gene>
<keyword evidence="7" id="KW-1185">Reference proteome</keyword>
<dbReference type="PANTHER" id="PTHR46796">
    <property type="entry name" value="HTH-TYPE TRANSCRIPTIONAL ACTIVATOR RHAS-RELATED"/>
    <property type="match status" value="1"/>
</dbReference>
<dbReference type="KEGG" id="nsm:JO391_10805"/>
<dbReference type="PRINTS" id="PR00032">
    <property type="entry name" value="HTHARAC"/>
</dbReference>
<reference evidence="6" key="1">
    <citation type="submission" date="2021-02" db="EMBL/GenBank/DDBJ databases">
        <title>Rhodobacter shimadae sp. nov., an aerobic anoxygenic phototrophic bacterium isolated from a hot spring.</title>
        <authorList>
            <person name="Muramatsu S."/>
            <person name="Haruta S."/>
            <person name="Hirose S."/>
            <person name="Hanada S."/>
        </authorList>
    </citation>
    <scope>NUCLEOTIDE SEQUENCE</scope>
    <source>
        <strain evidence="6">N10</strain>
    </source>
</reference>
<dbReference type="InterPro" id="IPR009057">
    <property type="entry name" value="Homeodomain-like_sf"/>
</dbReference>
<keyword evidence="3" id="KW-0804">Transcription</keyword>
<dbReference type="InterPro" id="IPR014710">
    <property type="entry name" value="RmlC-like_jellyroll"/>
</dbReference>